<accession>R7QMN3</accession>
<feature type="compositionally biased region" description="Low complexity" evidence="1">
    <location>
        <begin position="16"/>
        <end position="26"/>
    </location>
</feature>
<name>R7QMN3_CHOCR</name>
<evidence type="ECO:0000313" key="2">
    <source>
        <dbReference type="EMBL" id="CDF38746.1"/>
    </source>
</evidence>
<proteinExistence type="predicted"/>
<feature type="compositionally biased region" description="Polar residues" evidence="1">
    <location>
        <begin position="1"/>
        <end position="15"/>
    </location>
</feature>
<dbReference type="KEGG" id="ccp:CHC_T00001219001"/>
<organism evidence="2 3">
    <name type="scientific">Chondrus crispus</name>
    <name type="common">Carrageen Irish moss</name>
    <name type="synonym">Polymorpha crispa</name>
    <dbReference type="NCBI Taxonomy" id="2769"/>
    <lineage>
        <taxon>Eukaryota</taxon>
        <taxon>Rhodophyta</taxon>
        <taxon>Florideophyceae</taxon>
        <taxon>Rhodymeniophycidae</taxon>
        <taxon>Gigartinales</taxon>
        <taxon>Gigartinaceae</taxon>
        <taxon>Chondrus</taxon>
    </lineage>
</organism>
<feature type="region of interest" description="Disordered" evidence="1">
    <location>
        <begin position="1"/>
        <end position="26"/>
    </location>
</feature>
<dbReference type="EMBL" id="HG001962">
    <property type="protein sequence ID" value="CDF38746.1"/>
    <property type="molecule type" value="Genomic_DNA"/>
</dbReference>
<reference evidence="3" key="1">
    <citation type="journal article" date="2013" name="Proc. Natl. Acad. Sci. U.S.A.">
        <title>Genome structure and metabolic features in the red seaweed Chondrus crispus shed light on evolution of the Archaeplastida.</title>
        <authorList>
            <person name="Collen J."/>
            <person name="Porcel B."/>
            <person name="Carre W."/>
            <person name="Ball S.G."/>
            <person name="Chaparro C."/>
            <person name="Tonon T."/>
            <person name="Barbeyron T."/>
            <person name="Michel G."/>
            <person name="Noel B."/>
            <person name="Valentin K."/>
            <person name="Elias M."/>
            <person name="Artiguenave F."/>
            <person name="Arun A."/>
            <person name="Aury J.M."/>
            <person name="Barbosa-Neto J.F."/>
            <person name="Bothwell J.H."/>
            <person name="Bouget F.Y."/>
            <person name="Brillet L."/>
            <person name="Cabello-Hurtado F."/>
            <person name="Capella-Gutierrez S."/>
            <person name="Charrier B."/>
            <person name="Cladiere L."/>
            <person name="Cock J.M."/>
            <person name="Coelho S.M."/>
            <person name="Colleoni C."/>
            <person name="Czjzek M."/>
            <person name="Da Silva C."/>
            <person name="Delage L."/>
            <person name="Denoeud F."/>
            <person name="Deschamps P."/>
            <person name="Dittami S.M."/>
            <person name="Gabaldon T."/>
            <person name="Gachon C.M."/>
            <person name="Groisillier A."/>
            <person name="Herve C."/>
            <person name="Jabbari K."/>
            <person name="Katinka M."/>
            <person name="Kloareg B."/>
            <person name="Kowalczyk N."/>
            <person name="Labadie K."/>
            <person name="Leblanc C."/>
            <person name="Lopez P.J."/>
            <person name="McLachlan D.H."/>
            <person name="Meslet-Cladiere L."/>
            <person name="Moustafa A."/>
            <person name="Nehr Z."/>
            <person name="Nyvall Collen P."/>
            <person name="Panaud O."/>
            <person name="Partensky F."/>
            <person name="Poulain J."/>
            <person name="Rensing S.A."/>
            <person name="Rousvoal S."/>
            <person name="Samson G."/>
            <person name="Symeonidi A."/>
            <person name="Weissenbach J."/>
            <person name="Zambounis A."/>
            <person name="Wincker P."/>
            <person name="Boyen C."/>
        </authorList>
    </citation>
    <scope>NUCLEOTIDE SEQUENCE [LARGE SCALE GENOMIC DNA]</scope>
    <source>
        <strain evidence="3">cv. Stackhouse</strain>
    </source>
</reference>
<dbReference type="Proteomes" id="UP000012073">
    <property type="component" value="Unassembled WGS sequence"/>
</dbReference>
<protein>
    <submittedName>
        <fullName evidence="2">Uncharacterized protein</fullName>
    </submittedName>
</protein>
<dbReference type="Gramene" id="CDF38746">
    <property type="protein sequence ID" value="CDF38746"/>
    <property type="gene ID" value="CHC_T00001219001"/>
</dbReference>
<dbReference type="GeneID" id="17326372"/>
<keyword evidence="3" id="KW-1185">Reference proteome</keyword>
<evidence type="ECO:0000256" key="1">
    <source>
        <dbReference type="SAM" id="MobiDB-lite"/>
    </source>
</evidence>
<evidence type="ECO:0000313" key="3">
    <source>
        <dbReference type="Proteomes" id="UP000012073"/>
    </source>
</evidence>
<dbReference type="RefSeq" id="XP_005718651.1">
    <property type="nucleotide sequence ID" value="XM_005718594.1"/>
</dbReference>
<dbReference type="AlphaFoldDB" id="R7QMN3"/>
<gene>
    <name evidence="2" type="ORF">CHC_T00001219001</name>
</gene>
<sequence>MYHSTTPHLASRQPNPTLSCSHPSSSRLLSIPRFSKGTGPASPLLPILVSDVQNRDIIGGVNGGFPAYYYSTPPRLRLKAQQISGRLSFPWNCCTNAKGFECNKVFGMKVSIHEYK</sequence>